<reference evidence="4 5" key="1">
    <citation type="submission" date="2015-07" db="EMBL/GenBank/DDBJ databases">
        <title>The genome of Eufriesea mexicana.</title>
        <authorList>
            <person name="Pan H."/>
            <person name="Kapheim K."/>
        </authorList>
    </citation>
    <scope>NUCLEOTIDE SEQUENCE [LARGE SCALE GENOMIC DNA]</scope>
    <source>
        <strain evidence="4">0111107269</strain>
        <tissue evidence="4">Whole body</tissue>
    </source>
</reference>
<evidence type="ECO:0000259" key="3">
    <source>
        <dbReference type="Pfam" id="PF03435"/>
    </source>
</evidence>
<proteinExistence type="inferred from homology"/>
<dbReference type="Pfam" id="PF03435">
    <property type="entry name" value="Sacchrp_dh_NADP"/>
    <property type="match status" value="1"/>
</dbReference>
<evidence type="ECO:0000313" key="5">
    <source>
        <dbReference type="Proteomes" id="UP000250275"/>
    </source>
</evidence>
<dbReference type="InterPro" id="IPR051276">
    <property type="entry name" value="Saccharopine_DH-like_oxidrdct"/>
</dbReference>
<dbReference type="GO" id="GO:0005739">
    <property type="term" value="C:mitochondrion"/>
    <property type="evidence" value="ECO:0007669"/>
    <property type="project" value="TreeGrafter"/>
</dbReference>
<dbReference type="GO" id="GO:0005886">
    <property type="term" value="C:plasma membrane"/>
    <property type="evidence" value="ECO:0007669"/>
    <property type="project" value="TreeGrafter"/>
</dbReference>
<dbReference type="EMBL" id="KQ762190">
    <property type="protein sequence ID" value="OAD56155.1"/>
    <property type="molecule type" value="Genomic_DNA"/>
</dbReference>
<keyword evidence="2" id="KW-0812">Transmembrane</keyword>
<accession>A0A310SN18</accession>
<name>A0A310SN18_9HYME</name>
<feature type="domain" description="Saccharopine dehydrogenase NADP binding" evidence="3">
    <location>
        <begin position="9"/>
        <end position="137"/>
    </location>
</feature>
<sequence length="421" mass="47384">MVEQRLDFVIFGATGFTGKYAVKVAAQLAKEKKMKFGVSGRRKQALEAVVKEFASDIEDVPILIADLKDQESLKNMTAQAKVLVNCSGPYRFYGEPVIKACIATHTHQVDVSGEPQYIESICLKYNKEAEEAGIYIVSACGFDSIPCDLGIIFAQQQFKGEINSIETYLSVWTTTKVNDALVHYGTYESAVYSIANFHELRELRSKLYPEKLPQLWPKLKTKRFIHKCPVSEGWSVIFPGSDRSVALRTQRFLYEKYKQRPIQVQTYVTFKSLFMVLSTIILGLIFVILSKFEFGRNLLRKYPTFFSGKFVSHESPKEEVLDKVRFSITFQAKGWYEKLADPADKHKNPPNKVLITEVTGKNPGYGATCIMLLLSAITILKESDKIPGTGGVLSPGAAFGKTSLIEELNKNDIQFRFLTSV</sequence>
<dbReference type="GO" id="GO:0009247">
    <property type="term" value="P:glycolipid biosynthetic process"/>
    <property type="evidence" value="ECO:0007669"/>
    <property type="project" value="TreeGrafter"/>
</dbReference>
<dbReference type="PANTHER" id="PTHR12286">
    <property type="entry name" value="SACCHAROPINE DEHYDROGENASE-LIKE OXIDOREDUCTASE"/>
    <property type="match status" value="1"/>
</dbReference>
<keyword evidence="2" id="KW-1133">Transmembrane helix</keyword>
<feature type="transmembrane region" description="Helical" evidence="2">
    <location>
        <begin position="273"/>
        <end position="292"/>
    </location>
</feature>
<dbReference type="PANTHER" id="PTHR12286:SF5">
    <property type="entry name" value="SACCHAROPINE DEHYDROGENASE-LIKE OXIDOREDUCTASE"/>
    <property type="match status" value="1"/>
</dbReference>
<dbReference type="InterPro" id="IPR005097">
    <property type="entry name" value="Sacchrp_dh_NADP-bd"/>
</dbReference>
<dbReference type="InterPro" id="IPR036291">
    <property type="entry name" value="NAD(P)-bd_dom_sf"/>
</dbReference>
<dbReference type="SUPFAM" id="SSF51735">
    <property type="entry name" value="NAD(P)-binding Rossmann-fold domains"/>
    <property type="match status" value="1"/>
</dbReference>
<evidence type="ECO:0000313" key="4">
    <source>
        <dbReference type="EMBL" id="OAD56155.1"/>
    </source>
</evidence>
<dbReference type="AlphaFoldDB" id="A0A310SN18"/>
<evidence type="ECO:0000256" key="1">
    <source>
        <dbReference type="ARBA" id="ARBA00038048"/>
    </source>
</evidence>
<dbReference type="FunFam" id="3.40.50.720:FF:000178">
    <property type="entry name" value="Saccharopine dehydrogenase-like oxidoreductase"/>
    <property type="match status" value="1"/>
</dbReference>
<dbReference type="OrthoDB" id="10268090at2759"/>
<dbReference type="Gene3D" id="3.40.50.720">
    <property type="entry name" value="NAD(P)-binding Rossmann-like Domain"/>
    <property type="match status" value="1"/>
</dbReference>
<keyword evidence="5" id="KW-1185">Reference proteome</keyword>
<dbReference type="GO" id="GO:0005811">
    <property type="term" value="C:lipid droplet"/>
    <property type="evidence" value="ECO:0007669"/>
    <property type="project" value="TreeGrafter"/>
</dbReference>
<dbReference type="Proteomes" id="UP000250275">
    <property type="component" value="Unassembled WGS sequence"/>
</dbReference>
<organism evidence="4 5">
    <name type="scientific">Eufriesea mexicana</name>
    <dbReference type="NCBI Taxonomy" id="516756"/>
    <lineage>
        <taxon>Eukaryota</taxon>
        <taxon>Metazoa</taxon>
        <taxon>Ecdysozoa</taxon>
        <taxon>Arthropoda</taxon>
        <taxon>Hexapoda</taxon>
        <taxon>Insecta</taxon>
        <taxon>Pterygota</taxon>
        <taxon>Neoptera</taxon>
        <taxon>Endopterygota</taxon>
        <taxon>Hymenoptera</taxon>
        <taxon>Apocrita</taxon>
        <taxon>Aculeata</taxon>
        <taxon>Apoidea</taxon>
        <taxon>Anthophila</taxon>
        <taxon>Apidae</taxon>
        <taxon>Eufriesea</taxon>
    </lineage>
</organism>
<keyword evidence="2" id="KW-0472">Membrane</keyword>
<comment type="similarity">
    <text evidence="1">Belongs to the saccharopine dehydrogenase family.</text>
</comment>
<gene>
    <name evidence="4" type="ORF">WN48_03917</name>
</gene>
<evidence type="ECO:0000256" key="2">
    <source>
        <dbReference type="SAM" id="Phobius"/>
    </source>
</evidence>
<protein>
    <submittedName>
        <fullName evidence="4">Saccharopine dehydrogenase-like oxidoreductase</fullName>
    </submittedName>
</protein>